<evidence type="ECO:0000259" key="8">
    <source>
        <dbReference type="Pfam" id="PF20651"/>
    </source>
</evidence>
<dbReference type="InterPro" id="IPR042045">
    <property type="entry name" value="EXOC6/Sec15_C_dom1"/>
</dbReference>
<evidence type="ECO:0000256" key="6">
    <source>
        <dbReference type="SAM" id="MobiDB-lite"/>
    </source>
</evidence>
<protein>
    <recommendedName>
        <fullName evidence="5">Exocyst complex component SEC15</fullName>
    </recommendedName>
</protein>
<dbReference type="PIRSF" id="PIRSF025007">
    <property type="entry name" value="Sec15"/>
    <property type="match status" value="1"/>
</dbReference>
<evidence type="ECO:0000313" key="10">
    <source>
        <dbReference type="Proteomes" id="UP000095023"/>
    </source>
</evidence>
<evidence type="ECO:0000313" key="9">
    <source>
        <dbReference type="EMBL" id="ODV90421.1"/>
    </source>
</evidence>
<evidence type="ECO:0000259" key="7">
    <source>
        <dbReference type="Pfam" id="PF04091"/>
    </source>
</evidence>
<dbReference type="GO" id="GO:0016020">
    <property type="term" value="C:membrane"/>
    <property type="evidence" value="ECO:0007669"/>
    <property type="project" value="TreeGrafter"/>
</dbReference>
<feature type="domain" description="Exocyst complex component EXOC6/Sec15 N-terminal" evidence="8">
    <location>
        <begin position="48"/>
        <end position="215"/>
    </location>
</feature>
<gene>
    <name evidence="9" type="ORF">CANCADRAFT_106434</name>
</gene>
<dbReference type="InterPro" id="IPR048359">
    <property type="entry name" value="EXOC6_Sec15_N"/>
</dbReference>
<dbReference type="PANTHER" id="PTHR12702">
    <property type="entry name" value="SEC15"/>
    <property type="match status" value="1"/>
</dbReference>
<dbReference type="InterPro" id="IPR046361">
    <property type="entry name" value="EXOC6/Sec15_C"/>
</dbReference>
<comment type="similarity">
    <text evidence="1 5">Belongs to the SEC15 family.</text>
</comment>
<keyword evidence="4" id="KW-0175">Coiled coil</keyword>
<name>A0A1E4TF71_9ASCO</name>
<dbReference type="InterPro" id="IPR007225">
    <property type="entry name" value="EXOC6/Sec15"/>
</dbReference>
<dbReference type="GO" id="GO:0006886">
    <property type="term" value="P:intracellular protein transport"/>
    <property type="evidence" value="ECO:0007669"/>
    <property type="project" value="InterPro"/>
</dbReference>
<feature type="compositionally biased region" description="Basic and acidic residues" evidence="6">
    <location>
        <begin position="717"/>
        <end position="734"/>
    </location>
</feature>
<evidence type="ECO:0000256" key="5">
    <source>
        <dbReference type="PIRNR" id="PIRNR025007"/>
    </source>
</evidence>
<evidence type="ECO:0000256" key="2">
    <source>
        <dbReference type="ARBA" id="ARBA00022448"/>
    </source>
</evidence>
<dbReference type="Proteomes" id="UP000095023">
    <property type="component" value="Unassembled WGS sequence"/>
</dbReference>
<dbReference type="EMBL" id="KV453842">
    <property type="protein sequence ID" value="ODV90421.1"/>
    <property type="molecule type" value="Genomic_DNA"/>
</dbReference>
<keyword evidence="10" id="KW-1185">Reference proteome</keyword>
<keyword evidence="2 5" id="KW-0813">Transport</keyword>
<sequence length="836" mass="94676">MSFESQVERALGASIVESDFAASVETLAPLFKDAIAANNASGLLKAFDYIVSSREDQIQALSDGNYPKYVEAVTKLVQARDISNDLHVKVNEVENLILNSGMPVVEKRKQVFEAKKVHNKLEEAQSALKTCLTVLNMLNQAEDLVESEQFAGALEELNNLQSLHLDSVSQYSFGRLVAKSIPALRNAIRETVLKSMRAWLHQSRKISPGLGKRAFAHTKVRKAELAEIVKGDPTLEGYAINSSVEYVLSESSASNESLPIDSVDFTPLLQSLHIYSLLGLNSEFRAIYESDRKFQRQFVLPTTLSISEPDASDLRVHLETLAGFMIIERETARKTRGFWSQTDLEDFWVTACQRMTTVLVPSMQSITDPKIIVNIREVFCTFVQTIEYYGFSASPTHHFLYALFEKYSSTAKREFADSFKANLREDDYMPMVVSNSELWNIICSVSWYTPPPSVLKPGFPRPLPFSQLYPLTCASMRNFIHDHAVFLEDYGINSNTADLLEVLRTAVDDVLINVVCKSLEQQLLLESREQIVQVLVNLEYFINAARQIEQHLFQIKRQYQIKQFQRDKTMGYSSGRVPLKAVAAFRETRKKAESRVFELVNSKVDDFLDIAEYEWTTPQRSDTVSTYLTEMVNFLETLVDSTLNNLPTEVKSLIYFDAFDHLASSLLKMLLNSGKRITFAALMNFDQDLTYIEKFVSNIADQHSKAGAGTGTSIYGKRQEDDNGLDDNKDAGEKNHIEHSLTTTFLELRQCVDLLRSEDSDYNDINIRMKKYSRVKPKVAGILLEMKANIVDGEIPVEEEEARQGSFARVKNRATNLGKYYARRAHSRSASRDLDN</sequence>
<dbReference type="AlphaFoldDB" id="A0A1E4TF71"/>
<dbReference type="PANTHER" id="PTHR12702:SF0">
    <property type="entry name" value="EXOCYST COMPLEX COMPONENT 6"/>
    <property type="match status" value="1"/>
</dbReference>
<dbReference type="GO" id="GO:0006893">
    <property type="term" value="P:Golgi to plasma membrane transport"/>
    <property type="evidence" value="ECO:0007669"/>
    <property type="project" value="TreeGrafter"/>
</dbReference>
<dbReference type="Pfam" id="PF20651">
    <property type="entry name" value="EXOC6_Sec15_N"/>
    <property type="match status" value="1"/>
</dbReference>
<keyword evidence="3 5" id="KW-0268">Exocytosis</keyword>
<feature type="region of interest" description="Disordered" evidence="6">
    <location>
        <begin position="710"/>
        <end position="734"/>
    </location>
</feature>
<dbReference type="Gene3D" id="1.10.357.30">
    <property type="entry name" value="Exocyst complex subunit Sec15 C-terminal domain, N-terminal subdomain"/>
    <property type="match status" value="1"/>
</dbReference>
<dbReference type="Pfam" id="PF04091">
    <property type="entry name" value="Sec15_C"/>
    <property type="match status" value="1"/>
</dbReference>
<evidence type="ECO:0000256" key="1">
    <source>
        <dbReference type="ARBA" id="ARBA00007944"/>
    </source>
</evidence>
<dbReference type="Gene3D" id="1.20.58.670">
    <property type="entry name" value="Dsl1p vesicle tethering complex, Tip20p subunit, domain D"/>
    <property type="match status" value="1"/>
</dbReference>
<dbReference type="GO" id="GO:0090522">
    <property type="term" value="P:vesicle tethering involved in exocytosis"/>
    <property type="evidence" value="ECO:0007669"/>
    <property type="project" value="UniProtKB-UniRule"/>
</dbReference>
<dbReference type="GO" id="GO:0000145">
    <property type="term" value="C:exocyst"/>
    <property type="evidence" value="ECO:0007669"/>
    <property type="project" value="UniProtKB-UniRule"/>
</dbReference>
<proteinExistence type="inferred from homology"/>
<comment type="function">
    <text evidence="5">Component of the exocyst complex involved in the docking of exocytic vesicles with fusion sites on the plasma membrane.</text>
</comment>
<feature type="domain" description="Exocyst complex subunit EXOC6/Sec15 C-terminal" evidence="7">
    <location>
        <begin position="397"/>
        <end position="785"/>
    </location>
</feature>
<dbReference type="OrthoDB" id="10267033at2759"/>
<accession>A0A1E4TF71</accession>
<evidence type="ECO:0000256" key="3">
    <source>
        <dbReference type="ARBA" id="ARBA00022483"/>
    </source>
</evidence>
<evidence type="ECO:0000256" key="4">
    <source>
        <dbReference type="ARBA" id="ARBA00023054"/>
    </source>
</evidence>
<organism evidence="9 10">
    <name type="scientific">Tortispora caseinolytica NRRL Y-17796</name>
    <dbReference type="NCBI Taxonomy" id="767744"/>
    <lineage>
        <taxon>Eukaryota</taxon>
        <taxon>Fungi</taxon>
        <taxon>Dikarya</taxon>
        <taxon>Ascomycota</taxon>
        <taxon>Saccharomycotina</taxon>
        <taxon>Trigonopsidomycetes</taxon>
        <taxon>Trigonopsidales</taxon>
        <taxon>Trigonopsidaceae</taxon>
        <taxon>Tortispora</taxon>
    </lineage>
</organism>
<reference evidence="10" key="1">
    <citation type="submission" date="2016-02" db="EMBL/GenBank/DDBJ databases">
        <title>Comparative genomics of biotechnologically important yeasts.</title>
        <authorList>
            <consortium name="DOE Joint Genome Institute"/>
            <person name="Riley R."/>
            <person name="Haridas S."/>
            <person name="Wolfe K.H."/>
            <person name="Lopes M.R."/>
            <person name="Hittinger C.T."/>
            <person name="Goker M."/>
            <person name="Salamov A."/>
            <person name="Wisecaver J."/>
            <person name="Long T.M."/>
            <person name="Aerts A.L."/>
            <person name="Barry K."/>
            <person name="Choi C."/>
            <person name="Clum A."/>
            <person name="Coughlan A.Y."/>
            <person name="Deshpande S."/>
            <person name="Douglass A.P."/>
            <person name="Hanson S.J."/>
            <person name="Klenk H.-P."/>
            <person name="Labutti K."/>
            <person name="Lapidus A."/>
            <person name="Lindquist E."/>
            <person name="Lipzen A."/>
            <person name="Meier-Kolthoff J.P."/>
            <person name="Ohm R.A."/>
            <person name="Otillar R.P."/>
            <person name="Pangilinan J."/>
            <person name="Peng Y."/>
            <person name="Rokas A."/>
            <person name="Rosa C.A."/>
            <person name="Scheuner C."/>
            <person name="Sibirny A.A."/>
            <person name="Slot J.C."/>
            <person name="Stielow J.B."/>
            <person name="Sun H."/>
            <person name="Kurtzman C.P."/>
            <person name="Blackwell M."/>
            <person name="Jeffries T.W."/>
            <person name="Grigoriev I.V."/>
        </authorList>
    </citation>
    <scope>NUCLEOTIDE SEQUENCE [LARGE SCALE GENOMIC DNA]</scope>
    <source>
        <strain evidence="10">NRRL Y-17796</strain>
    </source>
</reference>
<dbReference type="InterPro" id="IPR042044">
    <property type="entry name" value="EXOC6PINT-1/Sec15/Tip20_C_dom2"/>
</dbReference>